<dbReference type="EMBL" id="JARVKM010000049">
    <property type="protein sequence ID" value="KAK9773558.1"/>
    <property type="molecule type" value="Genomic_DNA"/>
</dbReference>
<dbReference type="Proteomes" id="UP001465668">
    <property type="component" value="Unassembled WGS sequence"/>
</dbReference>
<evidence type="ECO:0000313" key="2">
    <source>
        <dbReference type="EMBL" id="KAK9773558.1"/>
    </source>
</evidence>
<name>A0ABR2XIB0_9PEZI</name>
<keyword evidence="3" id="KW-1185">Reference proteome</keyword>
<feature type="region of interest" description="Disordered" evidence="1">
    <location>
        <begin position="13"/>
        <end position="78"/>
    </location>
</feature>
<accession>A0ABR2XIB0</accession>
<protein>
    <submittedName>
        <fullName evidence="2">Uncharacterized protein</fullName>
    </submittedName>
</protein>
<reference evidence="2 3" key="1">
    <citation type="submission" date="2024-02" db="EMBL/GenBank/DDBJ databases">
        <title>First draft genome assembly of two strains of Seiridium cardinale.</title>
        <authorList>
            <person name="Emiliani G."/>
            <person name="Scali E."/>
        </authorList>
    </citation>
    <scope>NUCLEOTIDE SEQUENCE [LARGE SCALE GENOMIC DNA]</scope>
    <source>
        <strain evidence="2 3">BM-138-000479</strain>
    </source>
</reference>
<evidence type="ECO:0000313" key="3">
    <source>
        <dbReference type="Proteomes" id="UP001465668"/>
    </source>
</evidence>
<proteinExistence type="predicted"/>
<feature type="compositionally biased region" description="Polar residues" evidence="1">
    <location>
        <begin position="16"/>
        <end position="31"/>
    </location>
</feature>
<evidence type="ECO:0000256" key="1">
    <source>
        <dbReference type="SAM" id="MobiDB-lite"/>
    </source>
</evidence>
<comment type="caution">
    <text evidence="2">The sequence shown here is derived from an EMBL/GenBank/DDBJ whole genome shotgun (WGS) entry which is preliminary data.</text>
</comment>
<feature type="compositionally biased region" description="Basic residues" evidence="1">
    <location>
        <begin position="54"/>
        <end position="64"/>
    </location>
</feature>
<sequence>MQLKPQPIGFRFINTAHPSDATTPSSLSQIRSHAAKDNRARAQRSRQPTLKSDKKPKNRSRRRNQVASAVTDGVENNAVSREQQGLETIAPFRNQFAALSHGGLPARPLFLCQDISYLILFRNGSCHQAGSAPSQPRVGGNSKAWFTSMQLKCWLPFALADIGLLTSLFLSSCRSLEMMTEFQNYTGMYATYKHQCIRSTNESLSFEKTRVSDTTIAMVMVLVSESIAADLWALELMMRSDIDTA</sequence>
<gene>
    <name evidence="2" type="ORF">SCAR479_09702</name>
</gene>
<organism evidence="2 3">
    <name type="scientific">Seiridium cardinale</name>
    <dbReference type="NCBI Taxonomy" id="138064"/>
    <lineage>
        <taxon>Eukaryota</taxon>
        <taxon>Fungi</taxon>
        <taxon>Dikarya</taxon>
        <taxon>Ascomycota</taxon>
        <taxon>Pezizomycotina</taxon>
        <taxon>Sordariomycetes</taxon>
        <taxon>Xylariomycetidae</taxon>
        <taxon>Amphisphaeriales</taxon>
        <taxon>Sporocadaceae</taxon>
        <taxon>Seiridium</taxon>
    </lineage>
</organism>